<sequence length="49" mass="5439">MLESWGRSAIHAAMRRGVHRVSAVRLKSKGACAFVASDEGLHRFRNQMG</sequence>
<gene>
    <name evidence="1" type="ORF">U771_02680</name>
</gene>
<dbReference type="Proteomes" id="UP000018725">
    <property type="component" value="Chromosome"/>
</dbReference>
<evidence type="ECO:0000313" key="2">
    <source>
        <dbReference type="Proteomes" id="UP000018725"/>
    </source>
</evidence>
<name>A0ACA7NZS8_9PSED</name>
<reference evidence="1 2" key="1">
    <citation type="journal article" date="2014" name="Genome Announc.">
        <title>Complete Genome Sequence of Pseudomonas sp. Strain TKP, Isolated from a gamma-Hexachlorocyclohexane-Degrading Mixed Culture.</title>
        <authorList>
            <person name="Ohtsubo Y."/>
            <person name="Kishida K."/>
            <person name="Sato T."/>
            <person name="Tabata M."/>
            <person name="Kawasumi T."/>
            <person name="Ogura Y."/>
            <person name="Hayashi T."/>
            <person name="Tsuda M."/>
            <person name="Nagata Y."/>
        </authorList>
    </citation>
    <scope>NUCLEOTIDE SEQUENCE [LARGE SCALE GENOMIC DNA]</scope>
    <source>
        <strain evidence="1 2">TKP</strain>
    </source>
</reference>
<accession>A0ACA7NZS8</accession>
<evidence type="ECO:0000313" key="1">
    <source>
        <dbReference type="EMBL" id="AHC33097.1"/>
    </source>
</evidence>
<organism evidence="1 2">
    <name type="scientific">Pseudomonas gorinensis</name>
    <dbReference type="NCBI Taxonomy" id="3240790"/>
    <lineage>
        <taxon>Bacteria</taxon>
        <taxon>Pseudomonadati</taxon>
        <taxon>Pseudomonadota</taxon>
        <taxon>Gammaproteobacteria</taxon>
        <taxon>Pseudomonadales</taxon>
        <taxon>Pseudomonadaceae</taxon>
        <taxon>Pseudomonas</taxon>
    </lineage>
</organism>
<protein>
    <submittedName>
        <fullName evidence="1">Uncharacterized protein</fullName>
    </submittedName>
</protein>
<proteinExistence type="predicted"/>
<dbReference type="EMBL" id="CP006852">
    <property type="protein sequence ID" value="AHC33097.1"/>
    <property type="molecule type" value="Genomic_DNA"/>
</dbReference>
<keyword evidence="2" id="KW-1185">Reference proteome</keyword>